<dbReference type="EMBL" id="LXQA010409277">
    <property type="protein sequence ID" value="MCI49956.1"/>
    <property type="molecule type" value="Genomic_DNA"/>
</dbReference>
<keyword evidence="2" id="KW-1185">Reference proteome</keyword>
<name>A0A392SQ24_9FABA</name>
<feature type="non-terminal residue" evidence="1">
    <location>
        <position position="101"/>
    </location>
</feature>
<reference evidence="1 2" key="1">
    <citation type="journal article" date="2018" name="Front. Plant Sci.">
        <title>Red Clover (Trifolium pratense) and Zigzag Clover (T. medium) - A Picture of Genomic Similarities and Differences.</title>
        <authorList>
            <person name="Dluhosova J."/>
            <person name="Istvanek J."/>
            <person name="Nedelnik J."/>
            <person name="Repkova J."/>
        </authorList>
    </citation>
    <scope>NUCLEOTIDE SEQUENCE [LARGE SCALE GENOMIC DNA]</scope>
    <source>
        <strain evidence="2">cv. 10/8</strain>
        <tissue evidence="1">Leaf</tissue>
    </source>
</reference>
<evidence type="ECO:0000313" key="2">
    <source>
        <dbReference type="Proteomes" id="UP000265520"/>
    </source>
</evidence>
<accession>A0A392SQ24</accession>
<evidence type="ECO:0000313" key="1">
    <source>
        <dbReference type="EMBL" id="MCI49956.1"/>
    </source>
</evidence>
<organism evidence="1 2">
    <name type="scientific">Trifolium medium</name>
    <dbReference type="NCBI Taxonomy" id="97028"/>
    <lineage>
        <taxon>Eukaryota</taxon>
        <taxon>Viridiplantae</taxon>
        <taxon>Streptophyta</taxon>
        <taxon>Embryophyta</taxon>
        <taxon>Tracheophyta</taxon>
        <taxon>Spermatophyta</taxon>
        <taxon>Magnoliopsida</taxon>
        <taxon>eudicotyledons</taxon>
        <taxon>Gunneridae</taxon>
        <taxon>Pentapetalae</taxon>
        <taxon>rosids</taxon>
        <taxon>fabids</taxon>
        <taxon>Fabales</taxon>
        <taxon>Fabaceae</taxon>
        <taxon>Papilionoideae</taxon>
        <taxon>50 kb inversion clade</taxon>
        <taxon>NPAAA clade</taxon>
        <taxon>Hologalegina</taxon>
        <taxon>IRL clade</taxon>
        <taxon>Trifolieae</taxon>
        <taxon>Trifolium</taxon>
    </lineage>
</organism>
<proteinExistence type="predicted"/>
<comment type="caution">
    <text evidence="1">The sequence shown here is derived from an EMBL/GenBank/DDBJ whole genome shotgun (WGS) entry which is preliminary data.</text>
</comment>
<protein>
    <submittedName>
        <fullName evidence="1">Uncharacterized protein</fullName>
    </submittedName>
</protein>
<sequence length="101" mass="10941">DQHSFVQHTFDQHTPHVAAYPCFRSTTYGLHTPHAAADLHNHVAAVLPAVSDPNHGVDDQNSDVDYAGLQNAETHALLPCCIATETAHVGRDRMRLAGPNP</sequence>
<feature type="non-terminal residue" evidence="1">
    <location>
        <position position="1"/>
    </location>
</feature>
<dbReference type="AlphaFoldDB" id="A0A392SQ24"/>
<dbReference type="Proteomes" id="UP000265520">
    <property type="component" value="Unassembled WGS sequence"/>
</dbReference>